<protein>
    <submittedName>
        <fullName evidence="1">Uncharacterized protein</fullName>
    </submittedName>
</protein>
<keyword evidence="2" id="KW-1185">Reference proteome</keyword>
<reference evidence="1 2" key="1">
    <citation type="journal article" date="2016" name="Genome Biol. Evol.">
        <title>Divergent and convergent evolution of fungal pathogenicity.</title>
        <authorList>
            <person name="Shang Y."/>
            <person name="Xiao G."/>
            <person name="Zheng P."/>
            <person name="Cen K."/>
            <person name="Zhan S."/>
            <person name="Wang C."/>
        </authorList>
    </citation>
    <scope>NUCLEOTIDE SEQUENCE [LARGE SCALE GENOMIC DNA]</scope>
    <source>
        <strain evidence="1 2">RCEF 1005</strain>
    </source>
</reference>
<accession>A0A168KQ75</accession>
<dbReference type="EMBL" id="AZHF01000001">
    <property type="protein sequence ID" value="OAA81997.1"/>
    <property type="molecule type" value="Genomic_DNA"/>
</dbReference>
<sequence>MSVPGRPYDGEHLQVDFDGDDHMMQLWQRASTTKNHDDTVRLWTYALFKLVYETLSMVGASNSIVTPCQVGPGRIILHAAVSGSAKDVCDAEDEVLEYSHRQNAAIGLGTWVLVACGPTAKLWGCHPSSGGRKVRFQPVFSRSTSRADSYFDLKSHVLEWECIFNLLRGHKHPTVQILTNVNLGRLRFLPVDDATEVTDLQTSEAGGFQGIMVAGRVIDFPADTPWIKAVILDDDGVLRCCYRYTTNVIAGERLYYWTWRVPGLPDP</sequence>
<organism evidence="1 2">
    <name type="scientific">Akanthomyces lecanii RCEF 1005</name>
    <dbReference type="NCBI Taxonomy" id="1081108"/>
    <lineage>
        <taxon>Eukaryota</taxon>
        <taxon>Fungi</taxon>
        <taxon>Dikarya</taxon>
        <taxon>Ascomycota</taxon>
        <taxon>Pezizomycotina</taxon>
        <taxon>Sordariomycetes</taxon>
        <taxon>Hypocreomycetidae</taxon>
        <taxon>Hypocreales</taxon>
        <taxon>Cordycipitaceae</taxon>
        <taxon>Akanthomyces</taxon>
        <taxon>Cordyceps confragosa</taxon>
    </lineage>
</organism>
<dbReference type="AlphaFoldDB" id="A0A168KQ75"/>
<comment type="caution">
    <text evidence="1">The sequence shown here is derived from an EMBL/GenBank/DDBJ whole genome shotgun (WGS) entry which is preliminary data.</text>
</comment>
<evidence type="ECO:0000313" key="1">
    <source>
        <dbReference type="EMBL" id="OAA81997.1"/>
    </source>
</evidence>
<dbReference type="Proteomes" id="UP000076881">
    <property type="component" value="Unassembled WGS sequence"/>
</dbReference>
<proteinExistence type="predicted"/>
<name>A0A168KQ75_CORDF</name>
<gene>
    <name evidence="1" type="ORF">LEL_01542</name>
</gene>
<evidence type="ECO:0000313" key="2">
    <source>
        <dbReference type="Proteomes" id="UP000076881"/>
    </source>
</evidence>